<feature type="transmembrane region" description="Helical" evidence="1">
    <location>
        <begin position="99"/>
        <end position="120"/>
    </location>
</feature>
<dbReference type="InterPro" id="IPR003607">
    <property type="entry name" value="HD/PDEase_dom"/>
</dbReference>
<evidence type="ECO:0000259" key="2">
    <source>
        <dbReference type="PROSITE" id="PS50887"/>
    </source>
</evidence>
<dbReference type="Pfam" id="PF13487">
    <property type="entry name" value="HD_5"/>
    <property type="match status" value="1"/>
</dbReference>
<dbReference type="Pfam" id="PF00990">
    <property type="entry name" value="GGDEF"/>
    <property type="match status" value="1"/>
</dbReference>
<dbReference type="InterPro" id="IPR029787">
    <property type="entry name" value="Nucleotide_cyclase"/>
</dbReference>
<feature type="transmembrane region" description="Helical" evidence="1">
    <location>
        <begin position="74"/>
        <end position="92"/>
    </location>
</feature>
<sequence length="722" mass="77003">MSGPNEKTNLRPYEAPTVELSSARADDPGAVTSKFITLLPRIALALACVTLTVHAAHTGLGLGHPQHDRLIDEWLYNGLMVGAALACVLRAITGTRNRLAWGILGAGVLSWSAGDLYFTLFLADEATLPMPSVSDALFLAFYPAAYAGMAILVKRNVSEFHASLWLDALIGALATSAVVSAFLYDAVSVTIAGDTLSVLTTLAYPLGDALLLALVVGLLGLTGWRPGATWAIIGAALALSAGGDVLYLYRAANGTYVEGTILDSIWPASVLLLAIAAWRRPDFNDVRLEGTRIMAMPALFALIAIGLFVIDQIEPLNPLAVGLACGTIVALVLRMAVTLHENLKMVAASRGEALTDALTGLGNRRKLVADLEEQMETVRADAPLILILFDLDGFKRYNDSYGHLAGDALLARLGAKLRAAAAPYGEAYRLGGDEFCAVVSAPPDHLERVLESAAVALRDSGEGFVVESSYGAVAVPAEADSPALALQIADQRMYARKEGRSSPVREQTRDVLVRAMHAHQPELTTYAGGVAAMAIAVGRRLGVEGEALDEIGRAAELHDVGKVAVPDAILDKPEALDEEEWAFMQRQPLLSERILNGAEAMRPVARLVRSTHERFDGTGYPDGLSGEEIPLGARIVAVCDAYAAMTSDRPYRPAVSRDRALRELRRSAGGQFDPRIVNAFIAELDERGHAVPTDAASDDRDSYVREVAGHLRSALDQQSTHA</sequence>
<accession>A0A6J4SAP1</accession>
<dbReference type="InterPro" id="IPR000160">
    <property type="entry name" value="GGDEF_dom"/>
</dbReference>
<dbReference type="SMART" id="SM00471">
    <property type="entry name" value="HDc"/>
    <property type="match status" value="1"/>
</dbReference>
<dbReference type="NCBIfam" id="TIGR00254">
    <property type="entry name" value="GGDEF"/>
    <property type="match status" value="1"/>
</dbReference>
<evidence type="ECO:0000259" key="3">
    <source>
        <dbReference type="PROSITE" id="PS51832"/>
    </source>
</evidence>
<feature type="domain" description="GGDEF" evidence="2">
    <location>
        <begin position="382"/>
        <end position="508"/>
    </location>
</feature>
<keyword evidence="1" id="KW-0812">Transmembrane</keyword>
<feature type="transmembrane region" description="Helical" evidence="1">
    <location>
        <begin position="290"/>
        <end position="310"/>
    </location>
</feature>
<feature type="transmembrane region" description="Helical" evidence="1">
    <location>
        <begin position="316"/>
        <end position="337"/>
    </location>
</feature>
<dbReference type="PROSITE" id="PS50887">
    <property type="entry name" value="GGDEF"/>
    <property type="match status" value="1"/>
</dbReference>
<dbReference type="Gene3D" id="1.10.3210.10">
    <property type="entry name" value="Hypothetical protein af1432"/>
    <property type="match status" value="1"/>
</dbReference>
<evidence type="ECO:0000256" key="1">
    <source>
        <dbReference type="SAM" id="Phobius"/>
    </source>
</evidence>
<keyword evidence="1" id="KW-0472">Membrane</keyword>
<protein>
    <submittedName>
        <fullName evidence="4">Uncharacterized protein</fullName>
    </submittedName>
</protein>
<name>A0A6J4SAP1_9ACTN</name>
<organism evidence="4">
    <name type="scientific">uncultured Solirubrobacteraceae bacterium</name>
    <dbReference type="NCBI Taxonomy" id="1162706"/>
    <lineage>
        <taxon>Bacteria</taxon>
        <taxon>Bacillati</taxon>
        <taxon>Actinomycetota</taxon>
        <taxon>Thermoleophilia</taxon>
        <taxon>Solirubrobacterales</taxon>
        <taxon>Solirubrobacteraceae</taxon>
        <taxon>environmental samples</taxon>
    </lineage>
</organism>
<dbReference type="PROSITE" id="PS51832">
    <property type="entry name" value="HD_GYP"/>
    <property type="match status" value="1"/>
</dbReference>
<dbReference type="PANTHER" id="PTHR43155:SF2">
    <property type="entry name" value="CYCLIC DI-GMP PHOSPHODIESTERASE PA4108"/>
    <property type="match status" value="1"/>
</dbReference>
<keyword evidence="1" id="KW-1133">Transmembrane helix</keyword>
<feature type="transmembrane region" description="Helical" evidence="1">
    <location>
        <begin position="132"/>
        <end position="152"/>
    </location>
</feature>
<proteinExistence type="predicted"/>
<dbReference type="CDD" id="cd00077">
    <property type="entry name" value="HDc"/>
    <property type="match status" value="1"/>
</dbReference>
<dbReference type="Gene3D" id="3.30.70.270">
    <property type="match status" value="1"/>
</dbReference>
<dbReference type="SMART" id="SM00267">
    <property type="entry name" value="GGDEF"/>
    <property type="match status" value="1"/>
</dbReference>
<dbReference type="PANTHER" id="PTHR43155">
    <property type="entry name" value="CYCLIC DI-GMP PHOSPHODIESTERASE PA4108-RELATED"/>
    <property type="match status" value="1"/>
</dbReference>
<reference evidence="4" key="1">
    <citation type="submission" date="2020-02" db="EMBL/GenBank/DDBJ databases">
        <authorList>
            <person name="Meier V. D."/>
        </authorList>
    </citation>
    <scope>NUCLEOTIDE SEQUENCE</scope>
    <source>
        <strain evidence="4">AVDCRST_MAG85</strain>
    </source>
</reference>
<gene>
    <name evidence="4" type="ORF">AVDCRST_MAG85-1204</name>
</gene>
<dbReference type="AlphaFoldDB" id="A0A6J4SAP1"/>
<feature type="transmembrane region" description="Helical" evidence="1">
    <location>
        <begin position="261"/>
        <end position="278"/>
    </location>
</feature>
<dbReference type="EMBL" id="CADCVT010000132">
    <property type="protein sequence ID" value="CAA9490621.1"/>
    <property type="molecule type" value="Genomic_DNA"/>
</dbReference>
<feature type="transmembrane region" description="Helical" evidence="1">
    <location>
        <begin position="164"/>
        <end position="184"/>
    </location>
</feature>
<dbReference type="InterPro" id="IPR043128">
    <property type="entry name" value="Rev_trsase/Diguanyl_cyclase"/>
</dbReference>
<feature type="domain" description="HD-GYP" evidence="3">
    <location>
        <begin position="501"/>
        <end position="696"/>
    </location>
</feature>
<feature type="transmembrane region" description="Helical" evidence="1">
    <location>
        <begin position="42"/>
        <end position="62"/>
    </location>
</feature>
<feature type="transmembrane region" description="Helical" evidence="1">
    <location>
        <begin position="228"/>
        <end position="249"/>
    </location>
</feature>
<dbReference type="SUPFAM" id="SSF55073">
    <property type="entry name" value="Nucleotide cyclase"/>
    <property type="match status" value="1"/>
</dbReference>
<dbReference type="CDD" id="cd01949">
    <property type="entry name" value="GGDEF"/>
    <property type="match status" value="1"/>
</dbReference>
<dbReference type="SUPFAM" id="SSF109604">
    <property type="entry name" value="HD-domain/PDEase-like"/>
    <property type="match status" value="1"/>
</dbReference>
<dbReference type="InterPro" id="IPR037522">
    <property type="entry name" value="HD_GYP_dom"/>
</dbReference>
<evidence type="ECO:0000313" key="4">
    <source>
        <dbReference type="EMBL" id="CAA9490621.1"/>
    </source>
</evidence>